<evidence type="ECO:0000256" key="1">
    <source>
        <dbReference type="ARBA" id="ARBA00004613"/>
    </source>
</evidence>
<keyword evidence="4" id="KW-0325">Glycoprotein</keyword>
<dbReference type="SUPFAM" id="SSF52025">
    <property type="entry name" value="PA domain"/>
    <property type="match status" value="1"/>
</dbReference>
<organism evidence="6 7">
    <name type="scientific">Brassicogethes aeneus</name>
    <name type="common">Rape pollen beetle</name>
    <name type="synonym">Meligethes aeneus</name>
    <dbReference type="NCBI Taxonomy" id="1431903"/>
    <lineage>
        <taxon>Eukaryota</taxon>
        <taxon>Metazoa</taxon>
        <taxon>Ecdysozoa</taxon>
        <taxon>Arthropoda</taxon>
        <taxon>Hexapoda</taxon>
        <taxon>Insecta</taxon>
        <taxon>Pterygota</taxon>
        <taxon>Neoptera</taxon>
        <taxon>Endopterygota</taxon>
        <taxon>Coleoptera</taxon>
        <taxon>Polyphaga</taxon>
        <taxon>Cucujiformia</taxon>
        <taxon>Nitidulidae</taxon>
        <taxon>Meligethinae</taxon>
        <taxon>Brassicogethes</taxon>
    </lineage>
</organism>
<dbReference type="PANTHER" id="PTHR22702">
    <property type="entry name" value="PROTEASE-ASSOCIATED DOMAIN-CONTAINING PROTEIN"/>
    <property type="match status" value="1"/>
</dbReference>
<dbReference type="AlphaFoldDB" id="A0A9P0B7L9"/>
<dbReference type="EMBL" id="OV121137">
    <property type="protein sequence ID" value="CAH0559385.1"/>
    <property type="molecule type" value="Genomic_DNA"/>
</dbReference>
<evidence type="ECO:0000259" key="5">
    <source>
        <dbReference type="Pfam" id="PF02225"/>
    </source>
</evidence>
<proteinExistence type="predicted"/>
<sequence>MVLSNNILLEKCGVIMIIYNLIVPTYSGPNNLHLSDGTSPAEIIHGDLFFEITEPIELEYTYRIRPAKDFGAPFNESFYIQNIPLVPIDPKFGCKPPNNLDDIEGNIAFIERGECSFKKKTIIAEKAGARAVIITDISKENEDYFIEMIDDESEEDANIPAAFLMGKNGFMISKTLERLNRNFAIINLPINLTYTPIHKINQPPWLGW</sequence>
<keyword evidence="3" id="KW-0732">Signal</keyword>
<dbReference type="PANTHER" id="PTHR22702:SF1">
    <property type="entry name" value="PROTEASE-ASSOCIATED DOMAIN-CONTAINING PROTEIN 1"/>
    <property type="match status" value="1"/>
</dbReference>
<dbReference type="Gene3D" id="3.50.30.30">
    <property type="match status" value="1"/>
</dbReference>
<name>A0A9P0B7L9_BRAAE</name>
<dbReference type="FunFam" id="3.50.30.30:FF:000017">
    <property type="entry name" value="Protease-associated domain-containing protein 1"/>
    <property type="match status" value="1"/>
</dbReference>
<gene>
    <name evidence="6" type="ORF">MELIAE_LOCUS9482</name>
</gene>
<keyword evidence="7" id="KW-1185">Reference proteome</keyword>
<evidence type="ECO:0000313" key="6">
    <source>
        <dbReference type="EMBL" id="CAH0559385.1"/>
    </source>
</evidence>
<evidence type="ECO:0000256" key="2">
    <source>
        <dbReference type="ARBA" id="ARBA00022525"/>
    </source>
</evidence>
<dbReference type="OrthoDB" id="206201at2759"/>
<evidence type="ECO:0000256" key="4">
    <source>
        <dbReference type="ARBA" id="ARBA00023180"/>
    </source>
</evidence>
<dbReference type="GO" id="GO:0005576">
    <property type="term" value="C:extracellular region"/>
    <property type="evidence" value="ECO:0007669"/>
    <property type="project" value="UniProtKB-SubCell"/>
</dbReference>
<evidence type="ECO:0000313" key="7">
    <source>
        <dbReference type="Proteomes" id="UP001154078"/>
    </source>
</evidence>
<protein>
    <recommendedName>
        <fullName evidence="5">PA domain-containing protein</fullName>
    </recommendedName>
</protein>
<accession>A0A9P0B7L9</accession>
<keyword evidence="2" id="KW-0964">Secreted</keyword>
<reference evidence="6" key="1">
    <citation type="submission" date="2021-12" db="EMBL/GenBank/DDBJ databases">
        <authorList>
            <person name="King R."/>
        </authorList>
    </citation>
    <scope>NUCLEOTIDE SEQUENCE</scope>
</reference>
<feature type="domain" description="PA" evidence="5">
    <location>
        <begin position="84"/>
        <end position="169"/>
    </location>
</feature>
<dbReference type="InterPro" id="IPR003137">
    <property type="entry name" value="PA_domain"/>
</dbReference>
<dbReference type="InterPro" id="IPR046450">
    <property type="entry name" value="PA_dom_sf"/>
</dbReference>
<dbReference type="Pfam" id="PF02225">
    <property type="entry name" value="PA"/>
    <property type="match status" value="1"/>
</dbReference>
<evidence type="ECO:0000256" key="3">
    <source>
        <dbReference type="ARBA" id="ARBA00022729"/>
    </source>
</evidence>
<comment type="subcellular location">
    <subcellularLocation>
        <location evidence="1">Secreted</location>
    </subcellularLocation>
</comment>
<dbReference type="Proteomes" id="UP001154078">
    <property type="component" value="Chromosome 6"/>
</dbReference>